<protein>
    <submittedName>
        <fullName evidence="3">ATRIP</fullName>
    </submittedName>
</protein>
<dbReference type="Proteomes" id="UP000597762">
    <property type="component" value="Unassembled WGS sequence"/>
</dbReference>
<proteinExistence type="predicted"/>
<comment type="caution">
    <text evidence="3">The sequence shown here is derived from an EMBL/GenBank/DDBJ whole genome shotgun (WGS) entry which is preliminary data.</text>
</comment>
<feature type="region of interest" description="Disordered" evidence="2">
    <location>
        <begin position="80"/>
        <end position="181"/>
    </location>
</feature>
<sequence length="895" mass="99435">MQVEFLPDYIFQKRKFTYTSAESSTSIKPPLKRKKSKENIAGGQADEFDEWDDDLKLTQQELTDIDVAASQAYVQTSNAPSLCQGTNQAPINLPAPSKPAPHPSRGPLQNEPNIYIPKLVRQSSSTSSSSTYPISSSATYESCSSNHSTSSNGPRAPLQLGRTGSTTAAPSVQRFTPGATTNFPNNLMAELEQLREEMKKFATLKEEMYIKEGQIKFLQKDLQRREQEVAQLHQEKMQEETRERSEKEKTLKTEVERLVVELQFKNQEIHRLREKCLETKPSSSTSDTAGSPKVRRILVERPSPHPTTPQKIKEEKPIPLSSPPKSTNETSVSYKVRRNCSLQVSMPKGALHGSQLISQLLQNSSNATESLPLSSSGTNIVPLLHLHTTLDFQGVKFCRDEENFFLFPVAKSGADIQKIVETSDKKKSFVSNVNLDLAMYGISQLLTIENVLSGRQLFDTTAESVSKHSCPSLLLLPLMEEYFTQYSEQLSTQLLDFRSTHSDNGNATSSSAGGSWKTSSVESSLESLGSSLNFLLQVRSDVANNLEQLTLSALRILFKLASFSPGLRWALLTLNTSSDTEKLVCSLICSLAMTSPDKKNASPKTGTSFSGCLSHLNIERLELLSKLFKLANPVPEMLCNPNIVEAALTLLILLAKSAIPEQLERFEPAVSRGIICHSLSYNSNITVQMRGLQLLQVLIGCPRIVTCLCTDGELCPLAAMYTMVAKLVKDPTAQTQIYPTVIDILDTINSVQTSGVSIMLNTHCSCNMECVKCCVNLLYDLLENHQSKCVNENTKGTICVECDDLAQCQCMSVLCKGILLLHALSQRDQHFEYRLQDCVHNYTILVSQLQLMLEQDEDQWKTDTCALKELWEFVLDPDSSMEEDESQAEISMETT</sequence>
<organism evidence="3 4">
    <name type="scientific">Acanthosepion pharaonis</name>
    <name type="common">Pharaoh cuttlefish</name>
    <name type="synonym">Sepia pharaonis</name>
    <dbReference type="NCBI Taxonomy" id="158019"/>
    <lineage>
        <taxon>Eukaryota</taxon>
        <taxon>Metazoa</taxon>
        <taxon>Spiralia</taxon>
        <taxon>Lophotrochozoa</taxon>
        <taxon>Mollusca</taxon>
        <taxon>Cephalopoda</taxon>
        <taxon>Coleoidea</taxon>
        <taxon>Decapodiformes</taxon>
        <taxon>Sepiida</taxon>
        <taxon>Sepiina</taxon>
        <taxon>Sepiidae</taxon>
        <taxon>Acanthosepion</taxon>
    </lineage>
</organism>
<feature type="compositionally biased region" description="Polar residues" evidence="2">
    <location>
        <begin position="280"/>
        <end position="289"/>
    </location>
</feature>
<feature type="compositionally biased region" description="Polar residues" evidence="2">
    <location>
        <begin position="323"/>
        <end position="332"/>
    </location>
</feature>
<feature type="region of interest" description="Disordered" evidence="2">
    <location>
        <begin position="275"/>
        <end position="332"/>
    </location>
</feature>
<dbReference type="PANTHER" id="PTHR28594">
    <property type="entry name" value="ATR-INTERACTING PROTEIN"/>
    <property type="match status" value="1"/>
</dbReference>
<keyword evidence="1" id="KW-0175">Coiled coil</keyword>
<accession>A0A812C9T4</accession>
<feature type="region of interest" description="Disordered" evidence="2">
    <location>
        <begin position="22"/>
        <end position="47"/>
    </location>
</feature>
<name>A0A812C9T4_ACAPH</name>
<evidence type="ECO:0000256" key="1">
    <source>
        <dbReference type="SAM" id="Coils"/>
    </source>
</evidence>
<reference evidence="3" key="1">
    <citation type="submission" date="2021-01" db="EMBL/GenBank/DDBJ databases">
        <authorList>
            <person name="Li R."/>
            <person name="Bekaert M."/>
        </authorList>
    </citation>
    <scope>NUCLEOTIDE SEQUENCE</scope>
    <source>
        <strain evidence="3">Farmed</strain>
    </source>
</reference>
<feature type="compositionally biased region" description="Low complexity" evidence="2">
    <location>
        <begin position="123"/>
        <end position="151"/>
    </location>
</feature>
<keyword evidence="4" id="KW-1185">Reference proteome</keyword>
<dbReference type="InterPro" id="IPR033349">
    <property type="entry name" value="ATRIP"/>
</dbReference>
<dbReference type="GO" id="GO:0006281">
    <property type="term" value="P:DNA repair"/>
    <property type="evidence" value="ECO:0007669"/>
    <property type="project" value="TreeGrafter"/>
</dbReference>
<evidence type="ECO:0000313" key="3">
    <source>
        <dbReference type="EMBL" id="CAE1256723.1"/>
    </source>
</evidence>
<dbReference type="GO" id="GO:0000077">
    <property type="term" value="P:DNA damage checkpoint signaling"/>
    <property type="evidence" value="ECO:0007669"/>
    <property type="project" value="InterPro"/>
</dbReference>
<dbReference type="InterPro" id="IPR016024">
    <property type="entry name" value="ARM-type_fold"/>
</dbReference>
<dbReference type="SUPFAM" id="SSF48371">
    <property type="entry name" value="ARM repeat"/>
    <property type="match status" value="1"/>
</dbReference>
<dbReference type="PANTHER" id="PTHR28594:SF1">
    <property type="entry name" value="ATR-INTERACTING PROTEIN"/>
    <property type="match status" value="1"/>
</dbReference>
<dbReference type="AlphaFoldDB" id="A0A812C9T4"/>
<dbReference type="OrthoDB" id="6428926at2759"/>
<evidence type="ECO:0000256" key="2">
    <source>
        <dbReference type="SAM" id="MobiDB-lite"/>
    </source>
</evidence>
<evidence type="ECO:0000313" key="4">
    <source>
        <dbReference type="Proteomes" id="UP000597762"/>
    </source>
</evidence>
<feature type="compositionally biased region" description="Polar residues" evidence="2">
    <location>
        <begin position="80"/>
        <end position="90"/>
    </location>
</feature>
<gene>
    <name evidence="3" type="ORF">SPHA_30356</name>
</gene>
<dbReference type="EMBL" id="CAHIKZ030001220">
    <property type="protein sequence ID" value="CAE1256723.1"/>
    <property type="molecule type" value="Genomic_DNA"/>
</dbReference>
<feature type="compositionally biased region" description="Polar residues" evidence="2">
    <location>
        <begin position="162"/>
        <end position="181"/>
    </location>
</feature>
<feature type="coiled-coil region" evidence="1">
    <location>
        <begin position="187"/>
        <end position="275"/>
    </location>
</feature>